<dbReference type="Pfam" id="PF00025">
    <property type="entry name" value="Arf"/>
    <property type="match status" value="1"/>
</dbReference>
<dbReference type="NCBIfam" id="TIGR00231">
    <property type="entry name" value="small_GTP"/>
    <property type="match status" value="1"/>
</dbReference>
<dbReference type="FunFam" id="3.40.50.300:FF:003539">
    <property type="entry name" value="ADP-ribosylation factor 1"/>
    <property type="match status" value="1"/>
</dbReference>
<dbReference type="SMART" id="SM00177">
    <property type="entry name" value="ARF"/>
    <property type="match status" value="1"/>
</dbReference>
<keyword evidence="7" id="KW-1185">Reference proteome</keyword>
<evidence type="ECO:0000256" key="4">
    <source>
        <dbReference type="PIRSR" id="PIRSR606689-2"/>
    </source>
</evidence>
<evidence type="ECO:0000256" key="2">
    <source>
        <dbReference type="ARBA" id="ARBA00023134"/>
    </source>
</evidence>
<dbReference type="PROSITE" id="PS51417">
    <property type="entry name" value="ARF"/>
    <property type="match status" value="1"/>
</dbReference>
<evidence type="ECO:0000256" key="5">
    <source>
        <dbReference type="RuleBase" id="RU003925"/>
    </source>
</evidence>
<feature type="binding site" evidence="3">
    <location>
        <begin position="24"/>
        <end position="31"/>
    </location>
    <ligand>
        <name>GTP</name>
        <dbReference type="ChEBI" id="CHEBI:37565"/>
    </ligand>
</feature>
<dbReference type="SMART" id="SM00175">
    <property type="entry name" value="RAB"/>
    <property type="match status" value="1"/>
</dbReference>
<dbReference type="PANTHER" id="PTHR11711">
    <property type="entry name" value="ADP RIBOSYLATION FACTOR-RELATED"/>
    <property type="match status" value="1"/>
</dbReference>
<gene>
    <name evidence="6" type="ORF">M0811_10932</name>
</gene>
<keyword evidence="4" id="KW-0479">Metal-binding</keyword>
<dbReference type="CDD" id="cd00878">
    <property type="entry name" value="Arf_Arl"/>
    <property type="match status" value="1"/>
</dbReference>
<evidence type="ECO:0000256" key="3">
    <source>
        <dbReference type="PIRSR" id="PIRSR606689-1"/>
    </source>
</evidence>
<dbReference type="OrthoDB" id="2011769at2759"/>
<proteinExistence type="inferred from homology"/>
<dbReference type="SMART" id="SM00178">
    <property type="entry name" value="SAR"/>
    <property type="match status" value="1"/>
</dbReference>
<dbReference type="InterPro" id="IPR027417">
    <property type="entry name" value="P-loop_NTPase"/>
</dbReference>
<keyword evidence="4" id="KW-0460">Magnesium</keyword>
<evidence type="ECO:0000313" key="7">
    <source>
        <dbReference type="Proteomes" id="UP001149090"/>
    </source>
</evidence>
<dbReference type="AlphaFoldDB" id="A0A9Q0LFU3"/>
<keyword evidence="1 3" id="KW-0547">Nucleotide-binding</keyword>
<feature type="binding site" evidence="4">
    <location>
        <position position="31"/>
    </location>
    <ligand>
        <name>Mg(2+)</name>
        <dbReference type="ChEBI" id="CHEBI:18420"/>
    </ligand>
</feature>
<dbReference type="Proteomes" id="UP001149090">
    <property type="component" value="Unassembled WGS sequence"/>
</dbReference>
<dbReference type="PRINTS" id="PR00328">
    <property type="entry name" value="SAR1GTPBP"/>
</dbReference>
<dbReference type="Gene3D" id="3.40.50.300">
    <property type="entry name" value="P-loop containing nucleotide triphosphate hydrolases"/>
    <property type="match status" value="1"/>
</dbReference>
<accession>A0A9Q0LFU3</accession>
<protein>
    <submittedName>
        <fullName evidence="6">Adp-ribosylation factor arf</fullName>
    </submittedName>
</protein>
<dbReference type="InterPro" id="IPR006689">
    <property type="entry name" value="Small_GTPase_ARF/SAR"/>
</dbReference>
<organism evidence="6 7">
    <name type="scientific">Anaeramoeba ignava</name>
    <name type="common">Anaerobic marine amoeba</name>
    <dbReference type="NCBI Taxonomy" id="1746090"/>
    <lineage>
        <taxon>Eukaryota</taxon>
        <taxon>Metamonada</taxon>
        <taxon>Anaeramoebidae</taxon>
        <taxon>Anaeramoeba</taxon>
    </lineage>
</organism>
<comment type="similarity">
    <text evidence="5">Belongs to the small GTPase superfamily. Arf family.</text>
</comment>
<reference evidence="6" key="1">
    <citation type="submission" date="2022-10" db="EMBL/GenBank/DDBJ databases">
        <title>Novel sulphate-reducing endosymbionts in the free-living metamonad Anaeramoeba.</title>
        <authorList>
            <person name="Jerlstrom-Hultqvist J."/>
            <person name="Cepicka I."/>
            <person name="Gallot-Lavallee L."/>
            <person name="Salas-Leiva D."/>
            <person name="Curtis B.A."/>
            <person name="Zahonova K."/>
            <person name="Pipaliya S."/>
            <person name="Dacks J."/>
            <person name="Roger A.J."/>
        </authorList>
    </citation>
    <scope>NUCLEOTIDE SEQUENCE</scope>
    <source>
        <strain evidence="6">BMAN</strain>
    </source>
</reference>
<dbReference type="InterPro" id="IPR024156">
    <property type="entry name" value="Small_GTPase_ARF"/>
</dbReference>
<dbReference type="GO" id="GO:0003924">
    <property type="term" value="F:GTPase activity"/>
    <property type="evidence" value="ECO:0007669"/>
    <property type="project" value="InterPro"/>
</dbReference>
<dbReference type="EMBL" id="JAPDFW010000095">
    <property type="protein sequence ID" value="KAJ5070460.1"/>
    <property type="molecule type" value="Genomic_DNA"/>
</dbReference>
<dbReference type="SUPFAM" id="SSF52540">
    <property type="entry name" value="P-loop containing nucleoside triphosphate hydrolases"/>
    <property type="match status" value="1"/>
</dbReference>
<dbReference type="GO" id="GO:0046872">
    <property type="term" value="F:metal ion binding"/>
    <property type="evidence" value="ECO:0007669"/>
    <property type="project" value="UniProtKB-KW"/>
</dbReference>
<evidence type="ECO:0000256" key="1">
    <source>
        <dbReference type="ARBA" id="ARBA00022741"/>
    </source>
</evidence>
<dbReference type="OMA" id="HFLCHRN"/>
<comment type="caution">
    <text evidence="6">The sequence shown here is derived from an EMBL/GenBank/DDBJ whole genome shotgun (WGS) entry which is preliminary data.</text>
</comment>
<feature type="binding site" evidence="4">
    <location>
        <position position="48"/>
    </location>
    <ligand>
        <name>Mg(2+)</name>
        <dbReference type="ChEBI" id="CHEBI:18420"/>
    </ligand>
</feature>
<keyword evidence="2 3" id="KW-0342">GTP-binding</keyword>
<sequence length="186" mass="20775">MGKSISKALSKLFGKKEARLVMVGLDAAGKTTLLYKLKLGEVATTNPTIGFNIETLKYKNINFTVWDVGGQESIRPLWRHYYKGVQAVIFVLDSSERESKRISDAHDELHRMLAEDELADAGLLVFANKQDLDGAMTQEEVIQFMGLNSIKNHKWNVQLASAVSGQGLYEGLDWLSACVKKKKNQN</sequence>
<evidence type="ECO:0000313" key="6">
    <source>
        <dbReference type="EMBL" id="KAJ5070460.1"/>
    </source>
</evidence>
<dbReference type="GO" id="GO:0005525">
    <property type="term" value="F:GTP binding"/>
    <property type="evidence" value="ECO:0007669"/>
    <property type="project" value="UniProtKB-KW"/>
</dbReference>
<dbReference type="InterPro" id="IPR005225">
    <property type="entry name" value="Small_GTP-bd"/>
</dbReference>
<feature type="binding site" evidence="3">
    <location>
        <begin position="128"/>
        <end position="131"/>
    </location>
    <ligand>
        <name>GTP</name>
        <dbReference type="ChEBI" id="CHEBI:37565"/>
    </ligand>
</feature>
<feature type="binding site" evidence="3">
    <location>
        <position position="70"/>
    </location>
    <ligand>
        <name>GTP</name>
        <dbReference type="ChEBI" id="CHEBI:37565"/>
    </ligand>
</feature>
<name>A0A9Q0LFU3_ANAIG</name>